<dbReference type="InterPro" id="IPR001647">
    <property type="entry name" value="HTH_TetR"/>
</dbReference>
<evidence type="ECO:0000313" key="5">
    <source>
        <dbReference type="EMBL" id="AHH16726.1"/>
    </source>
</evidence>
<feature type="DNA-binding region" description="H-T-H motif" evidence="2">
    <location>
        <begin position="63"/>
        <end position="82"/>
    </location>
</feature>
<proteinExistence type="predicted"/>
<gene>
    <name evidence="5" type="ORF">NONO_c19260</name>
</gene>
<dbReference type="Proteomes" id="UP000019150">
    <property type="component" value="Chromosome"/>
</dbReference>
<dbReference type="Gene3D" id="1.10.357.10">
    <property type="entry name" value="Tetracycline Repressor, domain 2"/>
    <property type="match status" value="1"/>
</dbReference>
<sequence>MSEIVIFSGPGTIATMADSPHTPKTGSRPWRGREPADRIAARRKQLTQACFELMAGAGAADTSMRGVCRQAGLTERYFYESFSNLDDLMTTVLENTVQQCRDRLLAALADAPEDRDLLFGHVVRAFTDFLTEDPRRGRILFVESLATPALTQRGNELVAMITGPIAAVLAADDTENPAPDELDATLNAMAIFGALAYCYRPYLIGDIEIDRERFDNHAADVIRQLSTVRSAPVPR</sequence>
<dbReference type="KEGG" id="nno:NONO_c19260"/>
<organism evidence="5 6">
    <name type="scientific">Nocardia nova SH22a</name>
    <dbReference type="NCBI Taxonomy" id="1415166"/>
    <lineage>
        <taxon>Bacteria</taxon>
        <taxon>Bacillati</taxon>
        <taxon>Actinomycetota</taxon>
        <taxon>Actinomycetes</taxon>
        <taxon>Mycobacteriales</taxon>
        <taxon>Nocardiaceae</taxon>
        <taxon>Nocardia</taxon>
    </lineage>
</organism>
<dbReference type="HOGENOM" id="CLU_069356_13_2_11"/>
<dbReference type="STRING" id="1415166.NONO_c19260"/>
<dbReference type="GO" id="GO:0000976">
    <property type="term" value="F:transcription cis-regulatory region binding"/>
    <property type="evidence" value="ECO:0007669"/>
    <property type="project" value="TreeGrafter"/>
</dbReference>
<protein>
    <submittedName>
        <fullName evidence="5">Putative transcriptional regulator, TetR family</fullName>
    </submittedName>
</protein>
<dbReference type="SUPFAM" id="SSF46689">
    <property type="entry name" value="Homeodomain-like"/>
    <property type="match status" value="1"/>
</dbReference>
<evidence type="ECO:0000256" key="1">
    <source>
        <dbReference type="ARBA" id="ARBA00023125"/>
    </source>
</evidence>
<feature type="region of interest" description="Disordered" evidence="3">
    <location>
        <begin position="8"/>
        <end position="35"/>
    </location>
</feature>
<dbReference type="GO" id="GO:0003700">
    <property type="term" value="F:DNA-binding transcription factor activity"/>
    <property type="evidence" value="ECO:0007669"/>
    <property type="project" value="TreeGrafter"/>
</dbReference>
<feature type="domain" description="HTH tetR-type" evidence="4">
    <location>
        <begin position="40"/>
        <end position="100"/>
    </location>
</feature>
<reference evidence="5 6" key="1">
    <citation type="journal article" date="2014" name="Appl. Environ. Microbiol.">
        <title>Insights into the Microbial Degradation of Rubber and Gutta-Percha by Analysis of the Complete Genome of Nocardia nova SH22a.</title>
        <authorList>
            <person name="Luo Q."/>
            <person name="Hiessl S."/>
            <person name="Poehlein A."/>
            <person name="Daniel R."/>
            <person name="Steinbuchel A."/>
        </authorList>
    </citation>
    <scope>NUCLEOTIDE SEQUENCE [LARGE SCALE GENOMIC DNA]</scope>
    <source>
        <strain evidence="5">SH22a</strain>
    </source>
</reference>
<dbReference type="PROSITE" id="PS50977">
    <property type="entry name" value="HTH_TETR_2"/>
    <property type="match status" value="1"/>
</dbReference>
<keyword evidence="1 2" id="KW-0238">DNA-binding</keyword>
<dbReference type="InterPro" id="IPR009057">
    <property type="entry name" value="Homeodomain-like_sf"/>
</dbReference>
<evidence type="ECO:0000313" key="6">
    <source>
        <dbReference type="Proteomes" id="UP000019150"/>
    </source>
</evidence>
<dbReference type="InterPro" id="IPR050109">
    <property type="entry name" value="HTH-type_TetR-like_transc_reg"/>
</dbReference>
<dbReference type="PANTHER" id="PTHR30055:SF209">
    <property type="entry name" value="POSSIBLE TRANSCRIPTIONAL REGULATORY PROTEIN (PROBABLY TETR-FAMILY)"/>
    <property type="match status" value="1"/>
</dbReference>
<evidence type="ECO:0000256" key="3">
    <source>
        <dbReference type="SAM" id="MobiDB-lite"/>
    </source>
</evidence>
<dbReference type="PATRIC" id="fig|1415166.3.peg.1953"/>
<keyword evidence="6" id="KW-1185">Reference proteome</keyword>
<dbReference type="PANTHER" id="PTHR30055">
    <property type="entry name" value="HTH-TYPE TRANSCRIPTIONAL REGULATOR RUTR"/>
    <property type="match status" value="1"/>
</dbReference>
<dbReference type="EMBL" id="CP006850">
    <property type="protein sequence ID" value="AHH16726.1"/>
    <property type="molecule type" value="Genomic_DNA"/>
</dbReference>
<evidence type="ECO:0000259" key="4">
    <source>
        <dbReference type="PROSITE" id="PS50977"/>
    </source>
</evidence>
<name>W5THL6_9NOCA</name>
<dbReference type="eggNOG" id="COG1309">
    <property type="taxonomic scope" value="Bacteria"/>
</dbReference>
<evidence type="ECO:0000256" key="2">
    <source>
        <dbReference type="PROSITE-ProRule" id="PRU00335"/>
    </source>
</evidence>
<accession>W5THL6</accession>
<dbReference type="AlphaFoldDB" id="W5THL6"/>